<keyword evidence="8" id="KW-1185">Reference proteome</keyword>
<reference evidence="7 8" key="1">
    <citation type="journal article" date="2010" name="Stand. Genomic Sci.">
        <title>Complete genome sequence of Ilyobacter polytropus type strain (CuHbu1).</title>
        <authorList>
            <person name="Sikorski J."/>
            <person name="Chertkov O."/>
            <person name="Lapidus A."/>
            <person name="Nolan M."/>
            <person name="Lucas S."/>
            <person name="Del Rio T.G."/>
            <person name="Tice H."/>
            <person name="Cheng J.F."/>
            <person name="Tapia R."/>
            <person name="Han C."/>
            <person name="Goodwin L."/>
            <person name="Pitluck S."/>
            <person name="Liolios K."/>
            <person name="Ivanova N."/>
            <person name="Mavromatis K."/>
            <person name="Mikhailova N."/>
            <person name="Pati A."/>
            <person name="Chen A."/>
            <person name="Palaniappan K."/>
            <person name="Land M."/>
            <person name="Hauser L."/>
            <person name="Chang Y.J."/>
            <person name="Jeffries C.D."/>
            <person name="Brambilla E."/>
            <person name="Yasawong M."/>
            <person name="Rohde M."/>
            <person name="Pukall R."/>
            <person name="Spring S."/>
            <person name="Goker M."/>
            <person name="Woyke T."/>
            <person name="Bristow J."/>
            <person name="Eisen J.A."/>
            <person name="Markowitz V."/>
            <person name="Hugenholtz P."/>
            <person name="Kyrpides N.C."/>
            <person name="Klenk H.P."/>
        </authorList>
    </citation>
    <scope>NUCLEOTIDE SEQUENCE [LARGE SCALE GENOMIC DNA]</scope>
    <source>
        <strain evidence="8">ATCC 51220 / DSM 2926 / LMG 16218 / CuHBu1</strain>
    </source>
</reference>
<keyword evidence="5" id="KW-0786">Thiamine pyrophosphate</keyword>
<sequence>MDIKELQRKSVEIRKDILKVIYEAQSGHPGGSLSAVEILLALYKERMKYDPKNPKWEERDRFIMSKGHATPVLYTVLSDAGFFPKEELSGFRKFGKMLQGHAYRNIPGVELSTGSLGMGLSVGVGMALASNLKKSSYNVFVLMGDGEIQEGSVWEAAMSAGHHKLSNLCAIIDYNKVQENGFVNEIKNLEPLGERWKSFNWNVIEIDGHDFDDIFRALDDFMVEKGRPTVIIANTVKGKGIDFMEYDNNWHGKAPNTDQYLEALLQLDNSKD</sequence>
<dbReference type="PROSITE" id="PS00801">
    <property type="entry name" value="TRANSKETOLASE_1"/>
    <property type="match status" value="1"/>
</dbReference>
<dbReference type="eggNOG" id="COG3959">
    <property type="taxonomic scope" value="Bacteria"/>
</dbReference>
<dbReference type="SUPFAM" id="SSF52518">
    <property type="entry name" value="Thiamin diphosphate-binding fold (THDP-binding)"/>
    <property type="match status" value="1"/>
</dbReference>
<keyword evidence="3 7" id="KW-0808">Transferase</keyword>
<name>E3H7V4_ILYPC</name>
<evidence type="ECO:0000313" key="8">
    <source>
        <dbReference type="Proteomes" id="UP000006875"/>
    </source>
</evidence>
<feature type="domain" description="Transketolase N-terminal" evidence="6">
    <location>
        <begin position="14"/>
        <end position="258"/>
    </location>
</feature>
<accession>E3H7V4</accession>
<proteinExistence type="inferred from homology"/>
<dbReference type="AlphaFoldDB" id="E3H7V4"/>
<comment type="cofactor">
    <cofactor evidence="1">
        <name>thiamine diphosphate</name>
        <dbReference type="ChEBI" id="CHEBI:58937"/>
    </cofactor>
</comment>
<dbReference type="KEGG" id="ipo:Ilyop_1125"/>
<evidence type="ECO:0000256" key="3">
    <source>
        <dbReference type="ARBA" id="ARBA00022679"/>
    </source>
</evidence>
<dbReference type="RefSeq" id="WP_013387573.1">
    <property type="nucleotide sequence ID" value="NC_014632.1"/>
</dbReference>
<keyword evidence="4" id="KW-0479">Metal-binding</keyword>
<dbReference type="STRING" id="572544.Ilyop_1125"/>
<dbReference type="EC" id="2.2.1.1" evidence="7"/>
<evidence type="ECO:0000256" key="4">
    <source>
        <dbReference type="ARBA" id="ARBA00022723"/>
    </source>
</evidence>
<dbReference type="Pfam" id="PF00456">
    <property type="entry name" value="Transketolase_N"/>
    <property type="match status" value="1"/>
</dbReference>
<dbReference type="Gene3D" id="3.40.50.970">
    <property type="match status" value="1"/>
</dbReference>
<dbReference type="EMBL" id="CP002281">
    <property type="protein sequence ID" value="ADO82906.1"/>
    <property type="molecule type" value="Genomic_DNA"/>
</dbReference>
<evidence type="ECO:0000259" key="6">
    <source>
        <dbReference type="Pfam" id="PF00456"/>
    </source>
</evidence>
<evidence type="ECO:0000313" key="7">
    <source>
        <dbReference type="EMBL" id="ADO82906.1"/>
    </source>
</evidence>
<dbReference type="InterPro" id="IPR029061">
    <property type="entry name" value="THDP-binding"/>
</dbReference>
<dbReference type="Proteomes" id="UP000006875">
    <property type="component" value="Chromosome"/>
</dbReference>
<dbReference type="GO" id="GO:0004802">
    <property type="term" value="F:transketolase activity"/>
    <property type="evidence" value="ECO:0007669"/>
    <property type="project" value="UniProtKB-EC"/>
</dbReference>
<dbReference type="InterPro" id="IPR049557">
    <property type="entry name" value="Transketolase_CS"/>
</dbReference>
<protein>
    <submittedName>
        <fullName evidence="7">Transketolase subunit A</fullName>
        <ecNumber evidence="7">2.2.1.1</ecNumber>
    </submittedName>
</protein>
<evidence type="ECO:0000256" key="2">
    <source>
        <dbReference type="ARBA" id="ARBA00007131"/>
    </source>
</evidence>
<evidence type="ECO:0000256" key="1">
    <source>
        <dbReference type="ARBA" id="ARBA00001964"/>
    </source>
</evidence>
<dbReference type="GO" id="GO:0046872">
    <property type="term" value="F:metal ion binding"/>
    <property type="evidence" value="ECO:0007669"/>
    <property type="project" value="UniProtKB-KW"/>
</dbReference>
<evidence type="ECO:0000256" key="5">
    <source>
        <dbReference type="ARBA" id="ARBA00023052"/>
    </source>
</evidence>
<dbReference type="HOGENOM" id="CLU_009227_4_1_0"/>
<dbReference type="OrthoDB" id="8732661at2"/>
<gene>
    <name evidence="7" type="ordered locus">Ilyop_1125</name>
</gene>
<dbReference type="PANTHER" id="PTHR47514:SF1">
    <property type="entry name" value="TRANSKETOLASE N-TERMINAL SECTION-RELATED"/>
    <property type="match status" value="1"/>
</dbReference>
<organism evidence="7 8">
    <name type="scientific">Ilyobacter polytropus (strain ATCC 51220 / DSM 2926 / LMG 16218 / CuHBu1)</name>
    <dbReference type="NCBI Taxonomy" id="572544"/>
    <lineage>
        <taxon>Bacteria</taxon>
        <taxon>Fusobacteriati</taxon>
        <taxon>Fusobacteriota</taxon>
        <taxon>Fusobacteriia</taxon>
        <taxon>Fusobacteriales</taxon>
        <taxon>Fusobacteriaceae</taxon>
        <taxon>Ilyobacter</taxon>
    </lineage>
</organism>
<dbReference type="InterPro" id="IPR005474">
    <property type="entry name" value="Transketolase_N"/>
</dbReference>
<comment type="similarity">
    <text evidence="2">Belongs to the transketolase family.</text>
</comment>
<dbReference type="CDD" id="cd02012">
    <property type="entry name" value="TPP_TK"/>
    <property type="match status" value="1"/>
</dbReference>
<dbReference type="PANTHER" id="PTHR47514">
    <property type="entry name" value="TRANSKETOLASE N-TERMINAL SECTION-RELATED"/>
    <property type="match status" value="1"/>
</dbReference>